<evidence type="ECO:0000313" key="2">
    <source>
        <dbReference type="EMBL" id="PRR85564.1"/>
    </source>
</evidence>
<gene>
    <name evidence="2" type="ORF">CLLU_14850</name>
</gene>
<sequence>MKTWYKCPFCGRKLAIIDNTINISGVFLKCHCCKREIEIKNNIESRNPEARVQETRVQRSEPLADTG</sequence>
<name>A0A2T0BNV7_9CLOT</name>
<dbReference type="RefSeq" id="WP_106009094.1">
    <property type="nucleotide sequence ID" value="NZ_PVXP01000015.1"/>
</dbReference>
<evidence type="ECO:0000256" key="1">
    <source>
        <dbReference type="SAM" id="MobiDB-lite"/>
    </source>
</evidence>
<keyword evidence="3" id="KW-1185">Reference proteome</keyword>
<dbReference type="OrthoDB" id="2063067at2"/>
<feature type="region of interest" description="Disordered" evidence="1">
    <location>
        <begin position="44"/>
        <end position="67"/>
    </location>
</feature>
<feature type="compositionally biased region" description="Basic and acidic residues" evidence="1">
    <location>
        <begin position="44"/>
        <end position="59"/>
    </location>
</feature>
<evidence type="ECO:0000313" key="3">
    <source>
        <dbReference type="Proteomes" id="UP000237798"/>
    </source>
</evidence>
<evidence type="ECO:0008006" key="4">
    <source>
        <dbReference type="Google" id="ProtNLM"/>
    </source>
</evidence>
<dbReference type="Proteomes" id="UP000237798">
    <property type="component" value="Unassembled WGS sequence"/>
</dbReference>
<proteinExistence type="predicted"/>
<accession>A0A2T0BNV7</accession>
<dbReference type="EMBL" id="PVXP01000015">
    <property type="protein sequence ID" value="PRR85564.1"/>
    <property type="molecule type" value="Genomic_DNA"/>
</dbReference>
<protein>
    <recommendedName>
        <fullName evidence="4">Mu-like prophage protein Com</fullName>
    </recommendedName>
</protein>
<dbReference type="AlphaFoldDB" id="A0A2T0BNV7"/>
<reference evidence="2 3" key="1">
    <citation type="submission" date="2018-03" db="EMBL/GenBank/DDBJ databases">
        <title>Genome sequence of Clostridium luticellarii DSM 29923.</title>
        <authorList>
            <person name="Poehlein A."/>
            <person name="Daniel R."/>
        </authorList>
    </citation>
    <scope>NUCLEOTIDE SEQUENCE [LARGE SCALE GENOMIC DNA]</scope>
    <source>
        <strain evidence="2 3">DSM 29923</strain>
    </source>
</reference>
<comment type="caution">
    <text evidence="2">The sequence shown here is derived from an EMBL/GenBank/DDBJ whole genome shotgun (WGS) entry which is preliminary data.</text>
</comment>
<organism evidence="2 3">
    <name type="scientific">Clostridium luticellarii</name>
    <dbReference type="NCBI Taxonomy" id="1691940"/>
    <lineage>
        <taxon>Bacteria</taxon>
        <taxon>Bacillati</taxon>
        <taxon>Bacillota</taxon>
        <taxon>Clostridia</taxon>
        <taxon>Eubacteriales</taxon>
        <taxon>Clostridiaceae</taxon>
        <taxon>Clostridium</taxon>
    </lineage>
</organism>